<proteinExistence type="predicted"/>
<reference evidence="2" key="1">
    <citation type="journal article" date="2019" name="bioRxiv">
        <title>The Genome of the Zebra Mussel, Dreissena polymorpha: A Resource for Invasive Species Research.</title>
        <authorList>
            <person name="McCartney M.A."/>
            <person name="Auch B."/>
            <person name="Kono T."/>
            <person name="Mallez S."/>
            <person name="Zhang Y."/>
            <person name="Obille A."/>
            <person name="Becker A."/>
            <person name="Abrahante J.E."/>
            <person name="Garbe J."/>
            <person name="Badalamenti J.P."/>
            <person name="Herman A."/>
            <person name="Mangelson H."/>
            <person name="Liachko I."/>
            <person name="Sullivan S."/>
            <person name="Sone E.D."/>
            <person name="Koren S."/>
            <person name="Silverstein K.A.T."/>
            <person name="Beckman K.B."/>
            <person name="Gohl D.M."/>
        </authorList>
    </citation>
    <scope>NUCLEOTIDE SEQUENCE</scope>
    <source>
        <strain evidence="2">Duluth1</strain>
        <tissue evidence="2">Whole animal</tissue>
    </source>
</reference>
<keyword evidence="3" id="KW-1185">Reference proteome</keyword>
<evidence type="ECO:0000313" key="2">
    <source>
        <dbReference type="EMBL" id="KAH3790134.1"/>
    </source>
</evidence>
<dbReference type="InterPro" id="IPR011053">
    <property type="entry name" value="Single_hybrid_motif"/>
</dbReference>
<dbReference type="SUPFAM" id="SSF51230">
    <property type="entry name" value="Single hybrid motif"/>
    <property type="match status" value="1"/>
</dbReference>
<gene>
    <name evidence="2" type="ORF">DPMN_168329</name>
</gene>
<protein>
    <recommendedName>
        <fullName evidence="1">Lipoyl-binding domain-containing protein</fullName>
    </recommendedName>
</protein>
<sequence length="55" mass="5629">MPVPKFMTSVGEGASLGDAVAPMPGVIEKVSVTPGQAVEKGDPLVVMIAMKMEIS</sequence>
<organism evidence="2 3">
    <name type="scientific">Dreissena polymorpha</name>
    <name type="common">Zebra mussel</name>
    <name type="synonym">Mytilus polymorpha</name>
    <dbReference type="NCBI Taxonomy" id="45954"/>
    <lineage>
        <taxon>Eukaryota</taxon>
        <taxon>Metazoa</taxon>
        <taxon>Spiralia</taxon>
        <taxon>Lophotrochozoa</taxon>
        <taxon>Mollusca</taxon>
        <taxon>Bivalvia</taxon>
        <taxon>Autobranchia</taxon>
        <taxon>Heteroconchia</taxon>
        <taxon>Euheterodonta</taxon>
        <taxon>Imparidentia</taxon>
        <taxon>Neoheterodontei</taxon>
        <taxon>Myida</taxon>
        <taxon>Dreissenoidea</taxon>
        <taxon>Dreissenidae</taxon>
        <taxon>Dreissena</taxon>
    </lineage>
</organism>
<dbReference type="EMBL" id="JAIWYP010000008">
    <property type="protein sequence ID" value="KAH3790134.1"/>
    <property type="molecule type" value="Genomic_DNA"/>
</dbReference>
<accession>A0A9D4F0F6</accession>
<feature type="domain" description="Lipoyl-binding" evidence="1">
    <location>
        <begin position="21"/>
        <end position="54"/>
    </location>
</feature>
<dbReference type="Pfam" id="PF00364">
    <property type="entry name" value="Biotin_lipoyl"/>
    <property type="match status" value="1"/>
</dbReference>
<dbReference type="InterPro" id="IPR000089">
    <property type="entry name" value="Biotin_lipoyl"/>
</dbReference>
<evidence type="ECO:0000259" key="1">
    <source>
        <dbReference type="Pfam" id="PF00364"/>
    </source>
</evidence>
<dbReference type="Proteomes" id="UP000828390">
    <property type="component" value="Unassembled WGS sequence"/>
</dbReference>
<reference evidence="2" key="2">
    <citation type="submission" date="2020-11" db="EMBL/GenBank/DDBJ databases">
        <authorList>
            <person name="McCartney M.A."/>
            <person name="Auch B."/>
            <person name="Kono T."/>
            <person name="Mallez S."/>
            <person name="Becker A."/>
            <person name="Gohl D.M."/>
            <person name="Silverstein K.A.T."/>
            <person name="Koren S."/>
            <person name="Bechman K.B."/>
            <person name="Herman A."/>
            <person name="Abrahante J.E."/>
            <person name="Garbe J."/>
        </authorList>
    </citation>
    <scope>NUCLEOTIDE SEQUENCE</scope>
    <source>
        <strain evidence="2">Duluth1</strain>
        <tissue evidence="2">Whole animal</tissue>
    </source>
</reference>
<comment type="caution">
    <text evidence="2">The sequence shown here is derived from an EMBL/GenBank/DDBJ whole genome shotgun (WGS) entry which is preliminary data.</text>
</comment>
<dbReference type="AlphaFoldDB" id="A0A9D4F0F6"/>
<name>A0A9D4F0F6_DREPO</name>
<evidence type="ECO:0000313" key="3">
    <source>
        <dbReference type="Proteomes" id="UP000828390"/>
    </source>
</evidence>
<dbReference type="CDD" id="cd06850">
    <property type="entry name" value="biotinyl_domain"/>
    <property type="match status" value="1"/>
</dbReference>
<dbReference type="Gene3D" id="2.40.50.100">
    <property type="match status" value="1"/>
</dbReference>